<proteinExistence type="predicted"/>
<keyword evidence="1" id="KW-0472">Membrane</keyword>
<name>A0A0B1SAK5_OESDE</name>
<keyword evidence="3" id="KW-1185">Reference proteome</keyword>
<keyword evidence="1" id="KW-1133">Transmembrane helix</keyword>
<evidence type="ECO:0000256" key="1">
    <source>
        <dbReference type="SAM" id="Phobius"/>
    </source>
</evidence>
<dbReference type="Proteomes" id="UP000053660">
    <property type="component" value="Unassembled WGS sequence"/>
</dbReference>
<organism evidence="2 3">
    <name type="scientific">Oesophagostomum dentatum</name>
    <name type="common">Nodular worm</name>
    <dbReference type="NCBI Taxonomy" id="61180"/>
    <lineage>
        <taxon>Eukaryota</taxon>
        <taxon>Metazoa</taxon>
        <taxon>Ecdysozoa</taxon>
        <taxon>Nematoda</taxon>
        <taxon>Chromadorea</taxon>
        <taxon>Rhabditida</taxon>
        <taxon>Rhabditina</taxon>
        <taxon>Rhabditomorpha</taxon>
        <taxon>Strongyloidea</taxon>
        <taxon>Strongylidae</taxon>
        <taxon>Oesophagostomum</taxon>
    </lineage>
</organism>
<feature type="transmembrane region" description="Helical" evidence="1">
    <location>
        <begin position="28"/>
        <end position="46"/>
    </location>
</feature>
<evidence type="ECO:0000313" key="3">
    <source>
        <dbReference type="Proteomes" id="UP000053660"/>
    </source>
</evidence>
<sequence length="118" mass="12153">SHEHWSGGRGGGGGGGGLGRVYGYGGSYGGYGGGLGGLGLLGLLGLSGMAMANQYGYGYNQNPYGYGYGQNMYDQSSACSAQFSHYSNGSPVYLCYCPGYGTSYQYLRCMPGLAGKKK</sequence>
<accession>A0A0B1SAK5</accession>
<dbReference type="OrthoDB" id="10382505at2759"/>
<keyword evidence="1" id="KW-0812">Transmembrane</keyword>
<dbReference type="EMBL" id="KN601357">
    <property type="protein sequence ID" value="KHJ80240.1"/>
    <property type="molecule type" value="Genomic_DNA"/>
</dbReference>
<feature type="non-terminal residue" evidence="2">
    <location>
        <position position="1"/>
    </location>
</feature>
<gene>
    <name evidence="2" type="ORF">OESDEN_20088</name>
</gene>
<reference evidence="2 3" key="1">
    <citation type="submission" date="2014-03" db="EMBL/GenBank/DDBJ databases">
        <title>Draft genome of the hookworm Oesophagostomum dentatum.</title>
        <authorList>
            <person name="Mitreva M."/>
        </authorList>
    </citation>
    <scope>NUCLEOTIDE SEQUENCE [LARGE SCALE GENOMIC DNA]</scope>
    <source>
        <strain evidence="2 3">OD-Hann</strain>
    </source>
</reference>
<protein>
    <submittedName>
        <fullName evidence="2">Uncharacterized protein</fullName>
    </submittedName>
</protein>
<dbReference type="AlphaFoldDB" id="A0A0B1SAK5"/>
<evidence type="ECO:0000313" key="2">
    <source>
        <dbReference type="EMBL" id="KHJ80240.1"/>
    </source>
</evidence>